<dbReference type="PANTHER" id="PTHR38481">
    <property type="entry name" value="HYALURONATE LYASE"/>
    <property type="match status" value="1"/>
</dbReference>
<dbReference type="Pfam" id="PF02884">
    <property type="entry name" value="Lyase_8_C"/>
    <property type="match status" value="1"/>
</dbReference>
<dbReference type="InterPro" id="IPR003159">
    <property type="entry name" value="Lyase_8_central_dom"/>
</dbReference>
<protein>
    <submittedName>
        <fullName evidence="12">DNRLRE domain-containing protein</fullName>
    </submittedName>
</protein>
<feature type="domain" description="Polysaccharide lyase 8 N-terminal alpha-helical" evidence="10">
    <location>
        <begin position="59"/>
        <end position="369"/>
    </location>
</feature>
<keyword evidence="4 7" id="KW-0732">Signal</keyword>
<comment type="caution">
    <text evidence="12">The sequence shown here is derived from an EMBL/GenBank/DDBJ whole genome shotgun (WGS) entry which is preliminary data.</text>
</comment>
<dbReference type="CDD" id="cd01083">
    <property type="entry name" value="GAG_Lyase"/>
    <property type="match status" value="1"/>
</dbReference>
<dbReference type="InterPro" id="IPR055372">
    <property type="entry name" value="CBM96"/>
</dbReference>
<feature type="domain" description="Polysaccharide lyase family 8 C-terminal" evidence="9">
    <location>
        <begin position="695"/>
        <end position="759"/>
    </location>
</feature>
<dbReference type="InterPro" id="IPR038970">
    <property type="entry name" value="Lyase_8"/>
</dbReference>
<dbReference type="SUPFAM" id="SSF74650">
    <property type="entry name" value="Galactose mutarotase-like"/>
    <property type="match status" value="1"/>
</dbReference>
<evidence type="ECO:0000259" key="8">
    <source>
        <dbReference type="Pfam" id="PF02278"/>
    </source>
</evidence>
<feature type="signal peptide" evidence="7">
    <location>
        <begin position="1"/>
        <end position="24"/>
    </location>
</feature>
<dbReference type="NCBIfam" id="NF033679">
    <property type="entry name" value="DNRLRE_dom"/>
    <property type="match status" value="1"/>
</dbReference>
<dbReference type="InterPro" id="IPR004103">
    <property type="entry name" value="Lyase_8_C"/>
</dbReference>
<dbReference type="InterPro" id="IPR011013">
    <property type="entry name" value="Gal_mutarotase_sf_dom"/>
</dbReference>
<dbReference type="SUPFAM" id="SSF49863">
    <property type="entry name" value="Hyaluronate lyase-like, C-terminal domain"/>
    <property type="match status" value="1"/>
</dbReference>
<evidence type="ECO:0000259" key="11">
    <source>
        <dbReference type="Pfam" id="PF24517"/>
    </source>
</evidence>
<gene>
    <name evidence="12" type="ORF">F7O44_07055</name>
</gene>
<evidence type="ECO:0000313" key="13">
    <source>
        <dbReference type="Proteomes" id="UP000460435"/>
    </source>
</evidence>
<dbReference type="Pfam" id="PF08124">
    <property type="entry name" value="Lyase_8_N"/>
    <property type="match status" value="1"/>
</dbReference>
<organism evidence="12 13">
    <name type="scientific">Phytoactinopolyspora mesophila</name>
    <dbReference type="NCBI Taxonomy" id="2650750"/>
    <lineage>
        <taxon>Bacteria</taxon>
        <taxon>Bacillati</taxon>
        <taxon>Actinomycetota</taxon>
        <taxon>Actinomycetes</taxon>
        <taxon>Jiangellales</taxon>
        <taxon>Jiangellaceae</taxon>
        <taxon>Phytoactinopolyspora</taxon>
    </lineage>
</organism>
<comment type="subcellular location">
    <subcellularLocation>
        <location evidence="1">Secreted</location>
    </subcellularLocation>
</comment>
<dbReference type="Gene3D" id="2.60.220.10">
    <property type="entry name" value="Polysaccharide lyase family 8-like, C-terminal"/>
    <property type="match status" value="1"/>
</dbReference>
<feature type="domain" description="Carbohydrate-binding module family 96" evidence="11">
    <location>
        <begin position="823"/>
        <end position="984"/>
    </location>
</feature>
<dbReference type="InterPro" id="IPR014718">
    <property type="entry name" value="GH-type_carb-bd"/>
</dbReference>
<evidence type="ECO:0000259" key="10">
    <source>
        <dbReference type="Pfam" id="PF08124"/>
    </source>
</evidence>
<feature type="active site" evidence="6">
    <location>
        <position position="331"/>
    </location>
</feature>
<dbReference type="InterPro" id="IPR008929">
    <property type="entry name" value="Chondroitin_lyas"/>
</dbReference>
<evidence type="ECO:0000256" key="3">
    <source>
        <dbReference type="ARBA" id="ARBA00022525"/>
    </source>
</evidence>
<dbReference type="RefSeq" id="WP_162449531.1">
    <property type="nucleotide sequence ID" value="NZ_WLZY01000002.1"/>
</dbReference>
<reference evidence="12 13" key="1">
    <citation type="submission" date="2019-11" db="EMBL/GenBank/DDBJ databases">
        <authorList>
            <person name="Li X.-J."/>
            <person name="Feng X.-M."/>
        </authorList>
    </citation>
    <scope>NUCLEOTIDE SEQUENCE [LARGE SCALE GENOMIC DNA]</scope>
    <source>
        <strain evidence="12 13">XMNu-373</strain>
    </source>
</reference>
<evidence type="ECO:0000256" key="6">
    <source>
        <dbReference type="PIRSR" id="PIRSR638970-1"/>
    </source>
</evidence>
<dbReference type="InterPro" id="IPR012970">
    <property type="entry name" value="Lyase_8_alpha_N"/>
</dbReference>
<keyword evidence="13" id="KW-1185">Reference proteome</keyword>
<dbReference type="EMBL" id="WLZY01000002">
    <property type="protein sequence ID" value="NDL56828.1"/>
    <property type="molecule type" value="Genomic_DNA"/>
</dbReference>
<dbReference type="Pfam" id="PF02278">
    <property type="entry name" value="Lyase_8"/>
    <property type="match status" value="1"/>
</dbReference>
<evidence type="ECO:0000313" key="12">
    <source>
        <dbReference type="EMBL" id="NDL56828.1"/>
    </source>
</evidence>
<comment type="similarity">
    <text evidence="2">Belongs to the polysaccharide lyase 8 family.</text>
</comment>
<feature type="chain" id="PRO_5039235847" evidence="7">
    <location>
        <begin position="25"/>
        <end position="986"/>
    </location>
</feature>
<dbReference type="SMR" id="A0A7K3M307"/>
<accession>A0A7K3M307</accession>
<sequence>MRSRLFHAAIATVAAALITPMMLAPGSASPPPNAPVPDHVSTGKPAFVDMRHRLVESLTGGRDFHPDDPQLAPLIDSLNADAQDHLDTMNTEGDPEYLWPDMETAESDFGNSAQRLRTMAIVYQTKGAALEGDPQLADAIVFGLDWLERQHYHVGSQQYDNWWWWEIGTPAAVTDALALMYEETPADVRQRLLDAVRYHVPDATKRVRHPGVIETGANRIDKAWIVIRWGLLDEDSDGIAEGRDALSQVFEYVTSGDGFYRDGSFVQHNDIAYTGSYGLVLMGGLSRTLNLLAGTPWEVTDPNVANVWNWIFDSYEPITFAGQLFDHTRGRDISRIGRSTLTGGHGLFHSIANLVEAAPDELQPRIRAYLAEMAQQGYDPYDAPRAGGTSIPRILAIRDAIDGVEPRGPLTMHKQFPAMDRKAHFQGDWAFTVSARSSRIAGYEAGNGENLRGWYTGEGMTYVYDHDYRQYADEFWPTVDPYHLAGTTVATEDSYPRTDNTGWRQPRGAGTAGGAVLGDDGAYGMHFTALRDEAGQPIDLTGKKSWFTLGDTIVALGAGIEASNVAAQTTVENRMVPDGGTTLTVDGDAKPTAGMDDVLDNPSWLHLDGAGGYLFPSDDALRVRGEARTGRWSDIGANLPAHPDDEATREYATFWFDHGDAPTDASYAYYLLPGRTAGQTEQAAEALAAGTGIQITGNTADVQSVIRDDDGTTLLAANYWTCATAADLVHSYHQSAMVLRQDGDVLDISVSDPTQQQQRLVFDVARDADEVIEADPRISVLSTSPLRFAVDTEASRGASFQLSLRVDPDSRPELPAAGCQGDTFDVQADTYVRGGAYAGQSFNGQGLVVKQVPELDWARQTFLRFDLTDMPEDFGLATLRLYGNVADDGGNVTTHTLYEVPDNTWDEETLTWNTKPELGDAVGTVTMTGDTPEWYGIDVSDLLQERIAAGEEQLTVALAGPGGDARTLAVFIRDRESGSGPQLQFQ</sequence>
<keyword evidence="5" id="KW-0456">Lyase</keyword>
<feature type="active site" evidence="6">
    <location>
        <position position="277"/>
    </location>
</feature>
<feature type="domain" description="Polysaccharide lyase family 8 central" evidence="8">
    <location>
        <begin position="413"/>
        <end position="674"/>
    </location>
</feature>
<dbReference type="GO" id="GO:0030246">
    <property type="term" value="F:carbohydrate binding"/>
    <property type="evidence" value="ECO:0007669"/>
    <property type="project" value="InterPro"/>
</dbReference>
<keyword evidence="3" id="KW-0964">Secreted</keyword>
<evidence type="ECO:0000256" key="4">
    <source>
        <dbReference type="ARBA" id="ARBA00022729"/>
    </source>
</evidence>
<proteinExistence type="inferred from homology"/>
<evidence type="ECO:0000256" key="1">
    <source>
        <dbReference type="ARBA" id="ARBA00004613"/>
    </source>
</evidence>
<dbReference type="GO" id="GO:0005975">
    <property type="term" value="P:carbohydrate metabolic process"/>
    <property type="evidence" value="ECO:0007669"/>
    <property type="project" value="InterPro"/>
</dbReference>
<evidence type="ECO:0000256" key="7">
    <source>
        <dbReference type="SAM" id="SignalP"/>
    </source>
</evidence>
<dbReference type="GO" id="GO:0005576">
    <property type="term" value="C:extracellular region"/>
    <property type="evidence" value="ECO:0007669"/>
    <property type="project" value="UniProtKB-SubCell"/>
</dbReference>
<dbReference type="AlphaFoldDB" id="A0A7K3M307"/>
<evidence type="ECO:0000256" key="5">
    <source>
        <dbReference type="ARBA" id="ARBA00023239"/>
    </source>
</evidence>
<dbReference type="InterPro" id="IPR011071">
    <property type="entry name" value="Lyase_8-like_C"/>
</dbReference>
<dbReference type="GO" id="GO:0016837">
    <property type="term" value="F:carbon-oxygen lyase activity, acting on polysaccharides"/>
    <property type="evidence" value="ECO:0007669"/>
    <property type="project" value="UniProtKB-ARBA"/>
</dbReference>
<evidence type="ECO:0000259" key="9">
    <source>
        <dbReference type="Pfam" id="PF02884"/>
    </source>
</evidence>
<dbReference type="Gene3D" id="2.70.98.10">
    <property type="match status" value="1"/>
</dbReference>
<dbReference type="Gene3D" id="1.50.10.100">
    <property type="entry name" value="Chondroitin AC/alginate lyase"/>
    <property type="match status" value="1"/>
</dbReference>
<dbReference type="PANTHER" id="PTHR38481:SF1">
    <property type="entry name" value="HYALURONATE LYASE"/>
    <property type="match status" value="1"/>
</dbReference>
<name>A0A7K3M307_9ACTN</name>
<feature type="active site" evidence="6">
    <location>
        <position position="268"/>
    </location>
</feature>
<dbReference type="SUPFAM" id="SSF48230">
    <property type="entry name" value="Chondroitin AC/alginate lyase"/>
    <property type="match status" value="1"/>
</dbReference>
<evidence type="ECO:0000256" key="2">
    <source>
        <dbReference type="ARBA" id="ARBA00006699"/>
    </source>
</evidence>
<dbReference type="Pfam" id="PF24517">
    <property type="entry name" value="CBM96"/>
    <property type="match status" value="1"/>
</dbReference>
<dbReference type="Proteomes" id="UP000460435">
    <property type="component" value="Unassembled WGS sequence"/>
</dbReference>